<dbReference type="Pfam" id="PF03816">
    <property type="entry name" value="LytR_cpsA_psr"/>
    <property type="match status" value="1"/>
</dbReference>
<feature type="compositionally biased region" description="Basic and acidic residues" evidence="2">
    <location>
        <begin position="30"/>
        <end position="40"/>
    </location>
</feature>
<reference evidence="6" key="1">
    <citation type="journal article" date="2019" name="Int. J. Syst. Evol. Microbiol.">
        <title>The Global Catalogue of Microorganisms (GCM) 10K type strain sequencing project: providing services to taxonomists for standard genome sequencing and annotation.</title>
        <authorList>
            <consortium name="The Broad Institute Genomics Platform"/>
            <consortium name="The Broad Institute Genome Sequencing Center for Infectious Disease"/>
            <person name="Wu L."/>
            <person name="Ma J."/>
        </authorList>
    </citation>
    <scope>NUCLEOTIDE SEQUENCE [LARGE SCALE GENOMIC DNA]</scope>
    <source>
        <strain evidence="6">JCM 16374</strain>
    </source>
</reference>
<dbReference type="Proteomes" id="UP001500994">
    <property type="component" value="Unassembled WGS sequence"/>
</dbReference>
<comment type="caution">
    <text evidence="5">The sequence shown here is derived from an EMBL/GenBank/DDBJ whole genome shotgun (WGS) entry which is preliminary data.</text>
</comment>
<evidence type="ECO:0000256" key="3">
    <source>
        <dbReference type="SAM" id="Phobius"/>
    </source>
</evidence>
<organism evidence="5 6">
    <name type="scientific">Streptomyces lunalinharesii</name>
    <dbReference type="NCBI Taxonomy" id="333384"/>
    <lineage>
        <taxon>Bacteria</taxon>
        <taxon>Bacillati</taxon>
        <taxon>Actinomycetota</taxon>
        <taxon>Actinomycetes</taxon>
        <taxon>Kitasatosporales</taxon>
        <taxon>Streptomycetaceae</taxon>
        <taxon>Streptomyces</taxon>
    </lineage>
</organism>
<evidence type="ECO:0000256" key="2">
    <source>
        <dbReference type="SAM" id="MobiDB-lite"/>
    </source>
</evidence>
<feature type="region of interest" description="Disordered" evidence="2">
    <location>
        <begin position="413"/>
        <end position="472"/>
    </location>
</feature>
<evidence type="ECO:0000259" key="4">
    <source>
        <dbReference type="Pfam" id="PF03816"/>
    </source>
</evidence>
<feature type="domain" description="Cell envelope-related transcriptional attenuator" evidence="4">
    <location>
        <begin position="174"/>
        <end position="329"/>
    </location>
</feature>
<feature type="region of interest" description="Disordered" evidence="2">
    <location>
        <begin position="1"/>
        <end position="67"/>
    </location>
</feature>
<evidence type="ECO:0000313" key="5">
    <source>
        <dbReference type="EMBL" id="GAA2678315.1"/>
    </source>
</evidence>
<dbReference type="EMBL" id="BAAARK010000022">
    <property type="protein sequence ID" value="GAA2678315.1"/>
    <property type="molecule type" value="Genomic_DNA"/>
</dbReference>
<name>A0ABP6EY07_9ACTN</name>
<keyword evidence="3" id="KW-0472">Membrane</keyword>
<dbReference type="InterPro" id="IPR004474">
    <property type="entry name" value="LytR_CpsA_psr"/>
</dbReference>
<gene>
    <name evidence="5" type="ORF">GCM10009864_57700</name>
</gene>
<protein>
    <submittedName>
        <fullName evidence="5">LCP family protein</fullName>
    </submittedName>
</protein>
<feature type="compositionally biased region" description="Gly residues" evidence="2">
    <location>
        <begin position="11"/>
        <end position="22"/>
    </location>
</feature>
<evidence type="ECO:0000313" key="6">
    <source>
        <dbReference type="Proteomes" id="UP001500994"/>
    </source>
</evidence>
<comment type="similarity">
    <text evidence="1">Belongs to the LytR/CpsA/Psr (LCP) family.</text>
</comment>
<evidence type="ECO:0000256" key="1">
    <source>
        <dbReference type="ARBA" id="ARBA00006068"/>
    </source>
</evidence>
<proteinExistence type="inferred from homology"/>
<keyword evidence="3" id="KW-0812">Transmembrane</keyword>
<dbReference type="InterPro" id="IPR050922">
    <property type="entry name" value="LytR/CpsA/Psr_CW_biosynth"/>
</dbReference>
<dbReference type="PANTHER" id="PTHR33392">
    <property type="entry name" value="POLYISOPRENYL-TEICHOIC ACID--PEPTIDOGLYCAN TEICHOIC ACID TRANSFERASE TAGU"/>
    <property type="match status" value="1"/>
</dbReference>
<feature type="compositionally biased region" description="Low complexity" evidence="2">
    <location>
        <begin position="440"/>
        <end position="466"/>
    </location>
</feature>
<dbReference type="NCBIfam" id="TIGR00350">
    <property type="entry name" value="lytR_cpsA_psr"/>
    <property type="match status" value="1"/>
</dbReference>
<feature type="transmembrane region" description="Helical" evidence="3">
    <location>
        <begin position="93"/>
        <end position="116"/>
    </location>
</feature>
<dbReference type="PANTHER" id="PTHR33392:SF6">
    <property type="entry name" value="POLYISOPRENYL-TEICHOIC ACID--PEPTIDOGLYCAN TEICHOIC ACID TRANSFERASE TAGU"/>
    <property type="match status" value="1"/>
</dbReference>
<dbReference type="Gene3D" id="3.40.630.190">
    <property type="entry name" value="LCP protein"/>
    <property type="match status" value="1"/>
</dbReference>
<keyword evidence="3" id="KW-1133">Transmembrane helix</keyword>
<accession>A0ABP6EY07</accession>
<sequence length="472" mass="50261">MLGVRTPGAYGLPGTGSGGLLPGGARRRERVADAVREGRPVTESPDTPPGRRRPSRGGGRGARFRGWPARPVGRLAADRPGPVRTPAPRHRHWLRAAALVLTVAVLASAGMGWAVWTRLNGNIRADSATERELEKYESERPPAGPPNAQNILLIGSDNRGGDNGEYGADSGTQRSDTTILLHLAADRKSATAVSVPRDVMVTVPHCKRADGTESAPQTVQFNWAFAFGGAACAIRTVERMTRIRIDHHVIVDFTGFKNMVDAVHGVQVCLARPIEDDEAHVTLPAGRQTLGGEAALGFVRARKSLGDGSDTQRMERQQQFLAALVKKVQSNGVLLNPMRLYPVLDAATSSLTTDAGLASLRGLYELVRSMRGIPTAHVQFLTVPRTAYRYDSNRDELVQPDAERLFGQLRKDQSVTVVPQPPSAAADDKAIDNALGKAVGKAPGNGRAGRPGPAASSPPAFPGTTAEHGACE</sequence>
<keyword evidence="6" id="KW-1185">Reference proteome</keyword>